<feature type="domain" description="SET" evidence="7">
    <location>
        <begin position="202"/>
        <end position="358"/>
    </location>
</feature>
<dbReference type="GO" id="GO:0006325">
    <property type="term" value="P:chromatin organization"/>
    <property type="evidence" value="ECO:0007669"/>
    <property type="project" value="UniProtKB-KW"/>
</dbReference>
<dbReference type="SMART" id="SM00249">
    <property type="entry name" value="PHD"/>
    <property type="match status" value="1"/>
</dbReference>
<keyword evidence="9" id="KW-1185">Reference proteome</keyword>
<keyword evidence="1" id="KW-0479">Metal-binding</keyword>
<keyword evidence="2" id="KW-0863">Zinc-finger</keyword>
<dbReference type="STRING" id="106004.A0A1Y2FZF6"/>
<dbReference type="InterPro" id="IPR046341">
    <property type="entry name" value="SET_dom_sf"/>
</dbReference>
<evidence type="ECO:0000313" key="9">
    <source>
        <dbReference type="Proteomes" id="UP000193467"/>
    </source>
</evidence>
<feature type="non-terminal residue" evidence="8">
    <location>
        <position position="369"/>
    </location>
</feature>
<protein>
    <recommendedName>
        <fullName evidence="10">SET domain-containing protein</fullName>
    </recommendedName>
</protein>
<dbReference type="InterPro" id="IPR011011">
    <property type="entry name" value="Znf_FYVE_PHD"/>
</dbReference>
<dbReference type="Pfam" id="PF20826">
    <property type="entry name" value="PHD_5"/>
    <property type="match status" value="1"/>
</dbReference>
<evidence type="ECO:0000256" key="4">
    <source>
        <dbReference type="ARBA" id="ARBA00022853"/>
    </source>
</evidence>
<dbReference type="InterPro" id="IPR019786">
    <property type="entry name" value="Zinc_finger_PHD-type_CS"/>
</dbReference>
<name>A0A1Y2FZF6_9BASI</name>
<dbReference type="PANTHER" id="PTHR46462:SF3">
    <property type="entry name" value="UPSET, ISOFORM A"/>
    <property type="match status" value="1"/>
</dbReference>
<dbReference type="PROSITE" id="PS01359">
    <property type="entry name" value="ZF_PHD_1"/>
    <property type="match status" value="1"/>
</dbReference>
<dbReference type="SUPFAM" id="SSF82199">
    <property type="entry name" value="SET domain"/>
    <property type="match status" value="1"/>
</dbReference>
<dbReference type="GO" id="GO:0006355">
    <property type="term" value="P:regulation of DNA-templated transcription"/>
    <property type="evidence" value="ECO:0007669"/>
    <property type="project" value="TreeGrafter"/>
</dbReference>
<proteinExistence type="predicted"/>
<dbReference type="SMART" id="SM00317">
    <property type="entry name" value="SET"/>
    <property type="match status" value="1"/>
</dbReference>
<dbReference type="InParanoid" id="A0A1Y2FZF6"/>
<dbReference type="Proteomes" id="UP000193467">
    <property type="component" value="Unassembled WGS sequence"/>
</dbReference>
<organism evidence="8 9">
    <name type="scientific">Leucosporidium creatinivorum</name>
    <dbReference type="NCBI Taxonomy" id="106004"/>
    <lineage>
        <taxon>Eukaryota</taxon>
        <taxon>Fungi</taxon>
        <taxon>Dikarya</taxon>
        <taxon>Basidiomycota</taxon>
        <taxon>Pucciniomycotina</taxon>
        <taxon>Microbotryomycetes</taxon>
        <taxon>Leucosporidiales</taxon>
        <taxon>Leucosporidium</taxon>
    </lineage>
</organism>
<evidence type="ECO:0000256" key="2">
    <source>
        <dbReference type="ARBA" id="ARBA00022771"/>
    </source>
</evidence>
<evidence type="ECO:0000313" key="8">
    <source>
        <dbReference type="EMBL" id="ORY88748.1"/>
    </source>
</evidence>
<dbReference type="EMBL" id="MCGR01000008">
    <property type="protein sequence ID" value="ORY88748.1"/>
    <property type="molecule type" value="Genomic_DNA"/>
</dbReference>
<sequence>SGIIRCVCPYTADDGFTIQCDACNVWQHAGCVGIAPDAVPEEYRCEMCDPRGARERRVDRVQAEEGMRMRMEMERALQGAQMRRTGSFGAGSSSPSEDEEGAVGAGPGDERYESWQYEFTPVEMNLWRDKELVERIEKVLRRVEGQEEEESPLLSTIYDSSPFLTLPSLPPTLPTAVKPLPSTAFYLNPPTASSYIPTSTQAPLCPYPRPTTHALFATTSIPAGTYIAPVKGQVISLEDYYADSRNQYPSLGVPKQGVRFLPHPFEAAVDGRMFGNEVRFARSGCHPNAVVRVIKVDPSAGKDDLLSRASRASTPWGEQRLAASSSLPSTLHFAIYSTVDISRRDEIILPWDWDDSHIIHALPPLLAAP</sequence>
<gene>
    <name evidence="8" type="ORF">BCR35DRAFT_258249</name>
</gene>
<feature type="region of interest" description="Disordered" evidence="5">
    <location>
        <begin position="76"/>
        <end position="109"/>
    </location>
</feature>
<evidence type="ECO:0000259" key="6">
    <source>
        <dbReference type="SMART" id="SM00249"/>
    </source>
</evidence>
<dbReference type="GO" id="GO:0070210">
    <property type="term" value="C:Rpd3L-Expanded complex"/>
    <property type="evidence" value="ECO:0007669"/>
    <property type="project" value="TreeGrafter"/>
</dbReference>
<dbReference type="Gene3D" id="3.30.40.10">
    <property type="entry name" value="Zinc/RING finger domain, C3HC4 (zinc finger)"/>
    <property type="match status" value="1"/>
</dbReference>
<evidence type="ECO:0000256" key="3">
    <source>
        <dbReference type="ARBA" id="ARBA00022833"/>
    </source>
</evidence>
<evidence type="ECO:0000259" key="7">
    <source>
        <dbReference type="SMART" id="SM00317"/>
    </source>
</evidence>
<evidence type="ECO:0000256" key="1">
    <source>
        <dbReference type="ARBA" id="ARBA00022723"/>
    </source>
</evidence>
<dbReference type="GO" id="GO:0008270">
    <property type="term" value="F:zinc ion binding"/>
    <property type="evidence" value="ECO:0007669"/>
    <property type="project" value="UniProtKB-KW"/>
</dbReference>
<dbReference type="PANTHER" id="PTHR46462">
    <property type="entry name" value="UPSET, ISOFORM A"/>
    <property type="match status" value="1"/>
</dbReference>
<dbReference type="AlphaFoldDB" id="A0A1Y2FZF6"/>
<evidence type="ECO:0000256" key="5">
    <source>
        <dbReference type="SAM" id="MobiDB-lite"/>
    </source>
</evidence>
<accession>A0A1Y2FZF6</accession>
<keyword evidence="3" id="KW-0862">Zinc</keyword>
<feature type="domain" description="Zinc finger PHD-type" evidence="6">
    <location>
        <begin position="7"/>
        <end position="49"/>
    </location>
</feature>
<feature type="non-terminal residue" evidence="8">
    <location>
        <position position="1"/>
    </location>
</feature>
<dbReference type="InterPro" id="IPR013083">
    <property type="entry name" value="Znf_RING/FYVE/PHD"/>
</dbReference>
<dbReference type="InterPro" id="IPR001965">
    <property type="entry name" value="Znf_PHD"/>
</dbReference>
<dbReference type="Gene3D" id="2.170.270.10">
    <property type="entry name" value="SET domain"/>
    <property type="match status" value="1"/>
</dbReference>
<dbReference type="SUPFAM" id="SSF57903">
    <property type="entry name" value="FYVE/PHD zinc finger"/>
    <property type="match status" value="1"/>
</dbReference>
<dbReference type="GO" id="GO:0034967">
    <property type="term" value="C:Set3 complex"/>
    <property type="evidence" value="ECO:0007669"/>
    <property type="project" value="TreeGrafter"/>
</dbReference>
<keyword evidence="4" id="KW-0156">Chromatin regulator</keyword>
<evidence type="ECO:0008006" key="10">
    <source>
        <dbReference type="Google" id="ProtNLM"/>
    </source>
</evidence>
<dbReference type="Pfam" id="PF00856">
    <property type="entry name" value="SET"/>
    <property type="match status" value="1"/>
</dbReference>
<dbReference type="InterPro" id="IPR001214">
    <property type="entry name" value="SET_dom"/>
</dbReference>
<dbReference type="OrthoDB" id="2530022at2759"/>
<dbReference type="CDD" id="cd15550">
    <property type="entry name" value="PHD_MLL5"/>
    <property type="match status" value="1"/>
</dbReference>
<comment type="caution">
    <text evidence="8">The sequence shown here is derived from an EMBL/GenBank/DDBJ whole genome shotgun (WGS) entry which is preliminary data.</text>
</comment>
<reference evidence="8 9" key="1">
    <citation type="submission" date="2016-07" db="EMBL/GenBank/DDBJ databases">
        <title>Pervasive Adenine N6-methylation of Active Genes in Fungi.</title>
        <authorList>
            <consortium name="DOE Joint Genome Institute"/>
            <person name="Mondo S.J."/>
            <person name="Dannebaum R.O."/>
            <person name="Kuo R.C."/>
            <person name="Labutti K."/>
            <person name="Haridas S."/>
            <person name="Kuo A."/>
            <person name="Salamov A."/>
            <person name="Ahrendt S.R."/>
            <person name="Lipzen A."/>
            <person name="Sullivan W."/>
            <person name="Andreopoulos W.B."/>
            <person name="Clum A."/>
            <person name="Lindquist E."/>
            <person name="Daum C."/>
            <person name="Ramamoorthy G.K."/>
            <person name="Gryganskyi A."/>
            <person name="Culley D."/>
            <person name="Magnuson J.K."/>
            <person name="James T.Y."/>
            <person name="O'Malley M.A."/>
            <person name="Stajich J.E."/>
            <person name="Spatafora J.W."/>
            <person name="Visel A."/>
            <person name="Grigoriev I.V."/>
        </authorList>
    </citation>
    <scope>NUCLEOTIDE SEQUENCE [LARGE SCALE GENOMIC DNA]</scope>
    <source>
        <strain evidence="8 9">62-1032</strain>
    </source>
</reference>